<dbReference type="CDD" id="cd13670">
    <property type="entry name" value="PBP2_TRAP_Tp0957_like"/>
    <property type="match status" value="1"/>
</dbReference>
<dbReference type="GO" id="GO:0055085">
    <property type="term" value="P:transmembrane transport"/>
    <property type="evidence" value="ECO:0007669"/>
    <property type="project" value="InterPro"/>
</dbReference>
<keyword evidence="4" id="KW-1185">Reference proteome</keyword>
<accession>A0A4Q1C5J5</accession>
<proteinExistence type="predicted"/>
<reference evidence="3 4" key="1">
    <citation type="submission" date="2019-01" db="EMBL/GenBank/DDBJ databases">
        <title>Lacunisphaera sp. strain TWA-58.</title>
        <authorList>
            <person name="Chen W.-M."/>
        </authorList>
    </citation>
    <scope>NUCLEOTIDE SEQUENCE [LARGE SCALE GENOMIC DNA]</scope>
    <source>
        <strain evidence="3 4">TWA-58</strain>
    </source>
</reference>
<comment type="caution">
    <text evidence="3">The sequence shown here is derived from an EMBL/GenBank/DDBJ whole genome shotgun (WGS) entry which is preliminary data.</text>
</comment>
<dbReference type="Pfam" id="PF03480">
    <property type="entry name" value="DctP"/>
    <property type="match status" value="1"/>
</dbReference>
<organism evidence="3 4">
    <name type="scientific">Oleiharenicola lentus</name>
    <dbReference type="NCBI Taxonomy" id="2508720"/>
    <lineage>
        <taxon>Bacteria</taxon>
        <taxon>Pseudomonadati</taxon>
        <taxon>Verrucomicrobiota</taxon>
        <taxon>Opitutia</taxon>
        <taxon>Opitutales</taxon>
        <taxon>Opitutaceae</taxon>
        <taxon>Oleiharenicola</taxon>
    </lineage>
</organism>
<evidence type="ECO:0000313" key="4">
    <source>
        <dbReference type="Proteomes" id="UP000290218"/>
    </source>
</evidence>
<feature type="signal peptide" evidence="2">
    <location>
        <begin position="1"/>
        <end position="18"/>
    </location>
</feature>
<dbReference type="Proteomes" id="UP000290218">
    <property type="component" value="Unassembled WGS sequence"/>
</dbReference>
<keyword evidence="1 2" id="KW-0732">Signal</keyword>
<sequence length="341" mass="37411">MKAITCLLFCCLGSTLLAERVTIRLGTILPSGTAQHQALLEMGEQWRKDSAGGVKLTLYPDGRLGGEAEMVRKLRIGQINAALFSAVGLSEIDPGVTGLQIMPMVFNSWAAVDQVREKMRDRLEQRLRAKGFEVLFWADAGWVRFFSKEPAATPEDFKRMKVFVWAGDQAQLEIMQSLGYRAVPLETTDILLGLNTGLVNVVPMPPLIALAGQMNTAAPHMLDLKWCPIVGAAVVRREVWEQVPAAQRAAIVSAAEAAGAKLRARGREEDEESIRVMRQRGLQVHTLSPEARGEWERLVRDIHPKLRGTKVPAEIFDDVMSEVAVFAATASPAQAHAAAKP</sequence>
<evidence type="ECO:0000256" key="1">
    <source>
        <dbReference type="ARBA" id="ARBA00022729"/>
    </source>
</evidence>
<protein>
    <submittedName>
        <fullName evidence="3">C4-dicarboxylate ABC transporter substrate-binding protein</fullName>
    </submittedName>
</protein>
<dbReference type="EMBL" id="SDHX01000002">
    <property type="protein sequence ID" value="RXK53698.1"/>
    <property type="molecule type" value="Genomic_DNA"/>
</dbReference>
<dbReference type="NCBIfam" id="NF037995">
    <property type="entry name" value="TRAP_S1"/>
    <property type="match status" value="1"/>
</dbReference>
<dbReference type="AlphaFoldDB" id="A0A4Q1C5J5"/>
<dbReference type="RefSeq" id="WP_129049642.1">
    <property type="nucleotide sequence ID" value="NZ_SDHX01000002.1"/>
</dbReference>
<dbReference type="PANTHER" id="PTHR33376">
    <property type="match status" value="1"/>
</dbReference>
<evidence type="ECO:0000313" key="3">
    <source>
        <dbReference type="EMBL" id="RXK53698.1"/>
    </source>
</evidence>
<dbReference type="PANTHER" id="PTHR33376:SF5">
    <property type="entry name" value="EXTRACYTOPLASMIC SOLUTE RECEPTOR PROTEIN"/>
    <property type="match status" value="1"/>
</dbReference>
<name>A0A4Q1C5J5_9BACT</name>
<feature type="chain" id="PRO_5020413236" evidence="2">
    <location>
        <begin position="19"/>
        <end position="341"/>
    </location>
</feature>
<dbReference type="InterPro" id="IPR038404">
    <property type="entry name" value="TRAP_DctP_sf"/>
</dbReference>
<dbReference type="InterPro" id="IPR018389">
    <property type="entry name" value="DctP_fam"/>
</dbReference>
<dbReference type="Gene3D" id="3.40.190.170">
    <property type="entry name" value="Bacterial extracellular solute-binding protein, family 7"/>
    <property type="match status" value="1"/>
</dbReference>
<gene>
    <name evidence="3" type="ORF">ESB00_18605</name>
</gene>
<dbReference type="OrthoDB" id="9794826at2"/>
<evidence type="ECO:0000256" key="2">
    <source>
        <dbReference type="SAM" id="SignalP"/>
    </source>
</evidence>